<dbReference type="STRING" id="578462.A0A0L0SJX9"/>
<dbReference type="AlphaFoldDB" id="A0A0L0SJX9"/>
<proteinExistence type="predicted"/>
<dbReference type="Proteomes" id="UP000054350">
    <property type="component" value="Unassembled WGS sequence"/>
</dbReference>
<dbReference type="VEuPathDB" id="FungiDB:AMAG_18913"/>
<dbReference type="EMBL" id="GG745341">
    <property type="protein sequence ID" value="KNE62781.1"/>
    <property type="molecule type" value="Genomic_DNA"/>
</dbReference>
<feature type="compositionally biased region" description="Acidic residues" evidence="1">
    <location>
        <begin position="99"/>
        <end position="146"/>
    </location>
</feature>
<reference evidence="3 4" key="1">
    <citation type="submission" date="2009-11" db="EMBL/GenBank/DDBJ databases">
        <title>Annotation of Allomyces macrogynus ATCC 38327.</title>
        <authorList>
            <consortium name="The Broad Institute Genome Sequencing Platform"/>
            <person name="Russ C."/>
            <person name="Cuomo C."/>
            <person name="Burger G."/>
            <person name="Gray M.W."/>
            <person name="Holland P.W.H."/>
            <person name="King N."/>
            <person name="Lang F.B.F."/>
            <person name="Roger A.J."/>
            <person name="Ruiz-Trillo I."/>
            <person name="Young S.K."/>
            <person name="Zeng Q."/>
            <person name="Gargeya S."/>
            <person name="Fitzgerald M."/>
            <person name="Haas B."/>
            <person name="Abouelleil A."/>
            <person name="Alvarado L."/>
            <person name="Arachchi H.M."/>
            <person name="Berlin A."/>
            <person name="Chapman S.B."/>
            <person name="Gearin G."/>
            <person name="Goldberg J."/>
            <person name="Griggs A."/>
            <person name="Gujja S."/>
            <person name="Hansen M."/>
            <person name="Heiman D."/>
            <person name="Howarth C."/>
            <person name="Larimer J."/>
            <person name="Lui A."/>
            <person name="MacDonald P.J.P."/>
            <person name="McCowen C."/>
            <person name="Montmayeur A."/>
            <person name="Murphy C."/>
            <person name="Neiman D."/>
            <person name="Pearson M."/>
            <person name="Priest M."/>
            <person name="Roberts A."/>
            <person name="Saif S."/>
            <person name="Shea T."/>
            <person name="Sisk P."/>
            <person name="Stolte C."/>
            <person name="Sykes S."/>
            <person name="Wortman J."/>
            <person name="Nusbaum C."/>
            <person name="Birren B."/>
        </authorList>
    </citation>
    <scope>NUCLEOTIDE SEQUENCE [LARGE SCALE GENOMIC DNA]</scope>
    <source>
        <strain evidence="3 4">ATCC 38327</strain>
    </source>
</reference>
<sequence>MSFFGIELQPGQSGAMECPADLRLTLASLPHDVKDTKGRTTVYVAVDDAEPLPLCTLRAGVVDQQALDIVVDAGSNVEFSVKGPNNVALLGNFDVSGMEGDDSDDEEDEGEDSEGEGEEGADDDEDDEDMDDEEEEDDEDDEEEEVPPPKKVDTKKEQAKKVEQAKKAEQQQQQQQQKLR</sequence>
<dbReference type="OrthoDB" id="1902587at2759"/>
<dbReference type="InterPro" id="IPR041232">
    <property type="entry name" value="NPL"/>
</dbReference>
<dbReference type="Pfam" id="PF17800">
    <property type="entry name" value="NPL"/>
    <property type="match status" value="1"/>
</dbReference>
<reference evidence="4" key="2">
    <citation type="submission" date="2009-11" db="EMBL/GenBank/DDBJ databases">
        <title>The Genome Sequence of Allomyces macrogynus strain ATCC 38327.</title>
        <authorList>
            <consortium name="The Broad Institute Genome Sequencing Platform"/>
            <person name="Russ C."/>
            <person name="Cuomo C."/>
            <person name="Shea T."/>
            <person name="Young S.K."/>
            <person name="Zeng Q."/>
            <person name="Koehrsen M."/>
            <person name="Haas B."/>
            <person name="Borodovsky M."/>
            <person name="Guigo R."/>
            <person name="Alvarado L."/>
            <person name="Berlin A."/>
            <person name="Borenstein D."/>
            <person name="Chen Z."/>
            <person name="Engels R."/>
            <person name="Freedman E."/>
            <person name="Gellesch M."/>
            <person name="Goldberg J."/>
            <person name="Griggs A."/>
            <person name="Gujja S."/>
            <person name="Heiman D."/>
            <person name="Hepburn T."/>
            <person name="Howarth C."/>
            <person name="Jen D."/>
            <person name="Larson L."/>
            <person name="Lewis B."/>
            <person name="Mehta T."/>
            <person name="Park D."/>
            <person name="Pearson M."/>
            <person name="Roberts A."/>
            <person name="Saif S."/>
            <person name="Shenoy N."/>
            <person name="Sisk P."/>
            <person name="Stolte C."/>
            <person name="Sykes S."/>
            <person name="Walk T."/>
            <person name="White J."/>
            <person name="Yandava C."/>
            <person name="Burger G."/>
            <person name="Gray M.W."/>
            <person name="Holland P.W.H."/>
            <person name="King N."/>
            <person name="Lang F.B.F."/>
            <person name="Roger A.J."/>
            <person name="Ruiz-Trillo I."/>
            <person name="Lander E."/>
            <person name="Nusbaum C."/>
        </authorList>
    </citation>
    <scope>NUCLEOTIDE SEQUENCE [LARGE SCALE GENOMIC DNA]</scope>
    <source>
        <strain evidence="4">ATCC 38327</strain>
    </source>
</reference>
<feature type="domain" description="Nucleoplasmin-like" evidence="2">
    <location>
        <begin position="3"/>
        <end position="93"/>
    </location>
</feature>
<evidence type="ECO:0000256" key="1">
    <source>
        <dbReference type="SAM" id="MobiDB-lite"/>
    </source>
</evidence>
<dbReference type="Gene3D" id="2.60.120.340">
    <property type="entry name" value="Nucleoplasmin core domain"/>
    <property type="match status" value="1"/>
</dbReference>
<protein>
    <recommendedName>
        <fullName evidence="2">Nucleoplasmin-like domain-containing protein</fullName>
    </recommendedName>
</protein>
<gene>
    <name evidence="3" type="ORF">AMAG_18913</name>
</gene>
<evidence type="ECO:0000313" key="4">
    <source>
        <dbReference type="Proteomes" id="UP000054350"/>
    </source>
</evidence>
<feature type="compositionally biased region" description="Low complexity" evidence="1">
    <location>
        <begin position="170"/>
        <end position="180"/>
    </location>
</feature>
<accession>A0A0L0SJX9</accession>
<dbReference type="OMA" id="QSGAMEC"/>
<feature type="region of interest" description="Disordered" evidence="1">
    <location>
        <begin position="92"/>
        <end position="180"/>
    </location>
</feature>
<evidence type="ECO:0000259" key="2">
    <source>
        <dbReference type="Pfam" id="PF17800"/>
    </source>
</evidence>
<name>A0A0L0SJX9_ALLM3</name>
<keyword evidence="4" id="KW-1185">Reference proteome</keyword>
<feature type="compositionally biased region" description="Basic and acidic residues" evidence="1">
    <location>
        <begin position="147"/>
        <end position="169"/>
    </location>
</feature>
<evidence type="ECO:0000313" key="3">
    <source>
        <dbReference type="EMBL" id="KNE62781.1"/>
    </source>
</evidence>
<organism evidence="3 4">
    <name type="scientific">Allomyces macrogynus (strain ATCC 38327)</name>
    <name type="common">Allomyces javanicus var. macrogynus</name>
    <dbReference type="NCBI Taxonomy" id="578462"/>
    <lineage>
        <taxon>Eukaryota</taxon>
        <taxon>Fungi</taxon>
        <taxon>Fungi incertae sedis</taxon>
        <taxon>Blastocladiomycota</taxon>
        <taxon>Blastocladiomycetes</taxon>
        <taxon>Blastocladiales</taxon>
        <taxon>Blastocladiaceae</taxon>
        <taxon>Allomyces</taxon>
    </lineage>
</organism>